<proteinExistence type="predicted"/>
<organism evidence="1 2">
    <name type="scientific">Serratia fonticola</name>
    <dbReference type="NCBI Taxonomy" id="47917"/>
    <lineage>
        <taxon>Bacteria</taxon>
        <taxon>Pseudomonadati</taxon>
        <taxon>Pseudomonadota</taxon>
        <taxon>Gammaproteobacteria</taxon>
        <taxon>Enterobacterales</taxon>
        <taxon>Yersiniaceae</taxon>
        <taxon>Serratia</taxon>
    </lineage>
</organism>
<dbReference type="Proteomes" id="UP001235341">
    <property type="component" value="Chromosome"/>
</dbReference>
<keyword evidence="2" id="KW-1185">Reference proteome</keyword>
<dbReference type="EMBL" id="CP133586">
    <property type="protein sequence ID" value="WMT14048.1"/>
    <property type="molecule type" value="Genomic_DNA"/>
</dbReference>
<evidence type="ECO:0000313" key="1">
    <source>
        <dbReference type="EMBL" id="WMT14048.1"/>
    </source>
</evidence>
<dbReference type="InterPro" id="IPR029068">
    <property type="entry name" value="Glyas_Bleomycin-R_OHBP_Dase"/>
</dbReference>
<reference evidence="1 2" key="1">
    <citation type="submission" date="2023-08" db="EMBL/GenBank/DDBJ databases">
        <title>Complete Genome and Methylome dissection of Serratia fonticola NEB369.</title>
        <authorList>
            <person name="Fomenkov A."/>
            <person name="Roberts R.D."/>
        </authorList>
    </citation>
    <scope>NUCLEOTIDE SEQUENCE [LARGE SCALE GENOMIC DNA]</scope>
    <source>
        <strain evidence="1 2">NEB369</strain>
    </source>
</reference>
<evidence type="ECO:0008006" key="3">
    <source>
        <dbReference type="Google" id="ProtNLM"/>
    </source>
</evidence>
<protein>
    <recommendedName>
        <fullName evidence="3">VOC domain-containing protein</fullName>
    </recommendedName>
</protein>
<dbReference type="Gene3D" id="3.10.180.10">
    <property type="entry name" value="2,3-Dihydroxybiphenyl 1,2-Dioxygenase, domain 1"/>
    <property type="match status" value="1"/>
</dbReference>
<sequence length="117" mass="12841">MPSNNFTSLVSVLHVSDFDEAVEWYAKWLGRKPDITPDEGIAEWQLVENALIQVSVTPEPSLAGKSFVVCCVRNIEAQKVVCQNAGVTVSEIQDLGFIKLAQISDPAGNTVMFVQEM</sequence>
<evidence type="ECO:0000313" key="2">
    <source>
        <dbReference type="Proteomes" id="UP001235341"/>
    </source>
</evidence>
<name>A0ABY9PLI2_SERFO</name>
<dbReference type="RefSeq" id="WP_261144538.1">
    <property type="nucleotide sequence ID" value="NZ_CAMISF010000003.1"/>
</dbReference>
<gene>
    <name evidence="1" type="ORF">RFB13_23070</name>
</gene>
<dbReference type="SUPFAM" id="SSF54593">
    <property type="entry name" value="Glyoxalase/Bleomycin resistance protein/Dihydroxybiphenyl dioxygenase"/>
    <property type="match status" value="1"/>
</dbReference>
<accession>A0ABY9PLI2</accession>